<dbReference type="RefSeq" id="WP_252622949.1">
    <property type="nucleotide sequence ID" value="NZ_CP099490.1"/>
</dbReference>
<evidence type="ECO:0000313" key="1">
    <source>
        <dbReference type="EMBL" id="USQ77618.1"/>
    </source>
</evidence>
<reference evidence="1" key="1">
    <citation type="submission" date="2022-06" db="EMBL/GenBank/DDBJ databases">
        <title>Ornithinimicrobium JY.X270.</title>
        <authorList>
            <person name="Huang Y."/>
        </authorList>
    </citation>
    <scope>NUCLEOTIDE SEQUENCE</scope>
    <source>
        <strain evidence="1">JY.X270</strain>
    </source>
</reference>
<protein>
    <submittedName>
        <fullName evidence="1">DUF5998 family protein</fullName>
    </submittedName>
</protein>
<dbReference type="Pfam" id="PF19461">
    <property type="entry name" value="DUF5998"/>
    <property type="match status" value="1"/>
</dbReference>
<proteinExistence type="predicted"/>
<keyword evidence="2" id="KW-1185">Reference proteome</keyword>
<dbReference type="InterPro" id="IPR046040">
    <property type="entry name" value="DUF5998"/>
</dbReference>
<dbReference type="Proteomes" id="UP001056535">
    <property type="component" value="Chromosome"/>
</dbReference>
<accession>A0ABY4YLL4</accession>
<sequence length="193" mass="20550">MPQPDSMTLPQELREDIEHAGYLPALVSDVVATAVAGDEIVGHLVHQETTLDEEAVRRHVTVLVLTPHRLVIGHADDHESGEPHGHFATATTETVPLRAVRGVMMTHVLPDPATYAGGLTGRALTLTLGWGTVSRLDLVPAMCADPTCEGDHGYEGTVASDDISLRITSEADGPEALTRALAFAQQLSARLGR</sequence>
<dbReference type="EMBL" id="CP099490">
    <property type="protein sequence ID" value="USQ77618.1"/>
    <property type="molecule type" value="Genomic_DNA"/>
</dbReference>
<name>A0ABY4YLL4_9MICO</name>
<organism evidence="1 2">
    <name type="scientific">Ornithinimicrobium cryptoxanthini</name>
    <dbReference type="NCBI Taxonomy" id="2934161"/>
    <lineage>
        <taxon>Bacteria</taxon>
        <taxon>Bacillati</taxon>
        <taxon>Actinomycetota</taxon>
        <taxon>Actinomycetes</taxon>
        <taxon>Micrococcales</taxon>
        <taxon>Ornithinimicrobiaceae</taxon>
        <taxon>Ornithinimicrobium</taxon>
    </lineage>
</organism>
<evidence type="ECO:0000313" key="2">
    <source>
        <dbReference type="Proteomes" id="UP001056535"/>
    </source>
</evidence>
<gene>
    <name evidence="1" type="ORF">NF557_06860</name>
</gene>